<sequence>MKRSSEDALDASADHLTCAERWKKIMGRRERDEGRLDSGVTDEDLFEIQFSGNSSDGDSEGDHDDSDTNEESAERLHEPRGETKVMNTATWAQLVSGVGDDASSTVTRETTTVSDGKRPSVDSSASYIATSENESTTTDPEGIHASLKMLDTVAIVRLEPGVKTTPAEEAVVTLDEGYISVAHVLTTEKKNEILDDTGRDYAKPPRDYRGFVMSFGGSAKAEQYGGYSGCSWILWSLPEWKIVIAANACLPSTTVNLAAYTGMNNGVKAALAHGAEDLVVVGDPRLPTPQSLGAGQKGSLVILLNTHKQLMAKLRSVKCLHVVKEYNAAADSLATEALEFKISRVMLAEARKSELATLNRIQEVIYEPREDEGTTKVEPRDLEHWERDLTGSDDCQLEVAGKCIQDDISGGCGGFGNIADVPRSQSRTRKADNTVDEPSIDCPGASLGPVDDVGAPPRPRFHAGRRVWPYMERGKPDLAKRQNSS</sequence>
<evidence type="ECO:0000313" key="3">
    <source>
        <dbReference type="EMBL" id="ETO58731.1"/>
    </source>
</evidence>
<proteinExistence type="predicted"/>
<evidence type="ECO:0000256" key="1">
    <source>
        <dbReference type="SAM" id="MobiDB-lite"/>
    </source>
</evidence>
<name>A0A080YWH0_PHYNI</name>
<reference evidence="3 4" key="1">
    <citation type="submission" date="2013-11" db="EMBL/GenBank/DDBJ databases">
        <title>The Genome Sequence of Phytophthora parasitica P1976.</title>
        <authorList>
            <consortium name="The Broad Institute Genomics Platform"/>
            <person name="Russ C."/>
            <person name="Tyler B."/>
            <person name="Panabieres F."/>
            <person name="Shan W."/>
            <person name="Tripathy S."/>
            <person name="Grunwald N."/>
            <person name="Machado M."/>
            <person name="Johnson C.S."/>
            <person name="Walker B."/>
            <person name="Young S."/>
            <person name="Zeng Q."/>
            <person name="Gargeya S."/>
            <person name="Fitzgerald M."/>
            <person name="Haas B."/>
            <person name="Abouelleil A."/>
            <person name="Allen A.W."/>
            <person name="Alvarado L."/>
            <person name="Arachchi H.M."/>
            <person name="Berlin A.M."/>
            <person name="Chapman S.B."/>
            <person name="Gainer-Dewar J."/>
            <person name="Goldberg J."/>
            <person name="Griggs A."/>
            <person name="Gujja S."/>
            <person name="Hansen M."/>
            <person name="Howarth C."/>
            <person name="Imamovic A."/>
            <person name="Ireland A."/>
            <person name="Larimer J."/>
            <person name="McCowan C."/>
            <person name="Murphy C."/>
            <person name="Pearson M."/>
            <person name="Poon T.W."/>
            <person name="Priest M."/>
            <person name="Roberts A."/>
            <person name="Saif S."/>
            <person name="Shea T."/>
            <person name="Sisk P."/>
            <person name="Sykes S."/>
            <person name="Wortman J."/>
            <person name="Nusbaum C."/>
            <person name="Birren B."/>
        </authorList>
    </citation>
    <scope>NUCLEOTIDE SEQUENCE [LARGE SCALE GENOMIC DNA]</scope>
    <source>
        <strain evidence="3 4">P1976</strain>
    </source>
</reference>
<dbReference type="Proteomes" id="UP000028582">
    <property type="component" value="Unassembled WGS sequence"/>
</dbReference>
<gene>
    <name evidence="3" type="ORF">F444_22888</name>
</gene>
<dbReference type="GO" id="GO:0004523">
    <property type="term" value="F:RNA-DNA hybrid ribonuclease activity"/>
    <property type="evidence" value="ECO:0007669"/>
    <property type="project" value="InterPro"/>
</dbReference>
<accession>A0A080YWH0</accession>
<feature type="compositionally biased region" description="Polar residues" evidence="1">
    <location>
        <begin position="121"/>
        <end position="139"/>
    </location>
</feature>
<dbReference type="Pfam" id="PF13456">
    <property type="entry name" value="RVT_3"/>
    <property type="match status" value="1"/>
</dbReference>
<dbReference type="InterPro" id="IPR036397">
    <property type="entry name" value="RNaseH_sf"/>
</dbReference>
<feature type="compositionally biased region" description="Basic and acidic residues" evidence="1">
    <location>
        <begin position="72"/>
        <end position="83"/>
    </location>
</feature>
<dbReference type="AlphaFoldDB" id="A0A080YWH0"/>
<evidence type="ECO:0000259" key="2">
    <source>
        <dbReference type="Pfam" id="PF13456"/>
    </source>
</evidence>
<feature type="compositionally biased region" description="Acidic residues" evidence="1">
    <location>
        <begin position="57"/>
        <end position="71"/>
    </location>
</feature>
<feature type="compositionally biased region" description="Basic and acidic residues" evidence="1">
    <location>
        <begin position="26"/>
        <end position="36"/>
    </location>
</feature>
<dbReference type="Gene3D" id="3.30.420.10">
    <property type="entry name" value="Ribonuclease H-like superfamily/Ribonuclease H"/>
    <property type="match status" value="1"/>
</dbReference>
<feature type="region of interest" description="Disordered" evidence="1">
    <location>
        <begin position="423"/>
        <end position="485"/>
    </location>
</feature>
<evidence type="ECO:0000313" key="4">
    <source>
        <dbReference type="Proteomes" id="UP000028582"/>
    </source>
</evidence>
<feature type="region of interest" description="Disordered" evidence="1">
    <location>
        <begin position="26"/>
        <end position="83"/>
    </location>
</feature>
<dbReference type="GO" id="GO:0003676">
    <property type="term" value="F:nucleic acid binding"/>
    <property type="evidence" value="ECO:0007669"/>
    <property type="project" value="InterPro"/>
</dbReference>
<dbReference type="InterPro" id="IPR002156">
    <property type="entry name" value="RNaseH_domain"/>
</dbReference>
<dbReference type="EMBL" id="ANJA01004862">
    <property type="protein sequence ID" value="ETO58731.1"/>
    <property type="molecule type" value="Genomic_DNA"/>
</dbReference>
<feature type="compositionally biased region" description="Basic and acidic residues" evidence="1">
    <location>
        <begin position="472"/>
        <end position="485"/>
    </location>
</feature>
<feature type="compositionally biased region" description="Low complexity" evidence="1">
    <location>
        <begin position="103"/>
        <end position="114"/>
    </location>
</feature>
<feature type="domain" description="RNase H type-1" evidence="2">
    <location>
        <begin position="242"/>
        <end position="337"/>
    </location>
</feature>
<feature type="region of interest" description="Disordered" evidence="1">
    <location>
        <begin position="100"/>
        <end position="141"/>
    </location>
</feature>
<protein>
    <recommendedName>
        <fullName evidence="2">RNase H type-1 domain-containing protein</fullName>
    </recommendedName>
</protein>
<organism evidence="3 4">
    <name type="scientific">Phytophthora nicotianae P1976</name>
    <dbReference type="NCBI Taxonomy" id="1317066"/>
    <lineage>
        <taxon>Eukaryota</taxon>
        <taxon>Sar</taxon>
        <taxon>Stramenopiles</taxon>
        <taxon>Oomycota</taxon>
        <taxon>Peronosporomycetes</taxon>
        <taxon>Peronosporales</taxon>
        <taxon>Peronosporaceae</taxon>
        <taxon>Phytophthora</taxon>
    </lineage>
</organism>
<comment type="caution">
    <text evidence="3">The sequence shown here is derived from an EMBL/GenBank/DDBJ whole genome shotgun (WGS) entry which is preliminary data.</text>
</comment>